<evidence type="ECO:0000313" key="1">
    <source>
        <dbReference type="EMBL" id="GBE58759.1"/>
    </source>
</evidence>
<reference evidence="1 2" key="1">
    <citation type="journal article" date="2017" name="BMC Genomics">
        <title>Whole-genome assembly of Babesia ovata and comparative genomics between closely related pathogens.</title>
        <authorList>
            <person name="Yamagishi J."/>
            <person name="Asada M."/>
            <person name="Hakimi H."/>
            <person name="Tanaka T.Q."/>
            <person name="Sugimoto C."/>
            <person name="Kawazu S."/>
        </authorList>
    </citation>
    <scope>NUCLEOTIDE SEQUENCE [LARGE SCALE GENOMIC DNA]</scope>
    <source>
        <strain evidence="1 2">Miyake</strain>
    </source>
</reference>
<comment type="caution">
    <text evidence="1">The sequence shown here is derived from an EMBL/GenBank/DDBJ whole genome shotgun (WGS) entry which is preliminary data.</text>
</comment>
<organism evidence="1 2">
    <name type="scientific">Babesia ovata</name>
    <dbReference type="NCBI Taxonomy" id="189622"/>
    <lineage>
        <taxon>Eukaryota</taxon>
        <taxon>Sar</taxon>
        <taxon>Alveolata</taxon>
        <taxon>Apicomplexa</taxon>
        <taxon>Aconoidasida</taxon>
        <taxon>Piroplasmida</taxon>
        <taxon>Babesiidae</taxon>
        <taxon>Babesia</taxon>
    </lineage>
</organism>
<sequence length="129" mass="14079">MSAQARSSEEKLCVASETLPEFGLNDRRVTRSCPLETSPCARAFNMENFASNSDSVMPEFSQICTAHTKRYSAASNCGKRSSKTNIDLPYSDRVTRSSKLGKYPNAAADETGIDTGSDVMFHDVPELEG</sequence>
<evidence type="ECO:0000313" key="2">
    <source>
        <dbReference type="Proteomes" id="UP000236319"/>
    </source>
</evidence>
<accession>A0A2H6K704</accession>
<dbReference type="Proteomes" id="UP000236319">
    <property type="component" value="Unassembled WGS sequence"/>
</dbReference>
<proteinExistence type="predicted"/>
<gene>
    <name evidence="1" type="ORF">BOVATA_002520</name>
</gene>
<keyword evidence="2" id="KW-1185">Reference proteome</keyword>
<name>A0A2H6K704_9APIC</name>
<dbReference type="EMBL" id="BDSA01000001">
    <property type="protein sequence ID" value="GBE58759.1"/>
    <property type="molecule type" value="Genomic_DNA"/>
</dbReference>
<dbReference type="AlphaFoldDB" id="A0A2H6K704"/>
<dbReference type="RefSeq" id="XP_028865002.1">
    <property type="nucleotide sequence ID" value="XM_029009169.1"/>
</dbReference>
<dbReference type="VEuPathDB" id="PiroplasmaDB:BOVATA_002520"/>
<dbReference type="GeneID" id="39872529"/>
<protein>
    <submittedName>
        <fullName evidence="1">Aldo-keto reductase family 4 member C9-like protein, putative</fullName>
    </submittedName>
</protein>